<keyword evidence="1" id="KW-0732">Signal</keyword>
<comment type="caution">
    <text evidence="2">The sequence shown here is derived from an EMBL/GenBank/DDBJ whole genome shotgun (WGS) entry which is preliminary data.</text>
</comment>
<dbReference type="RefSeq" id="WP_270023550.1">
    <property type="nucleotide sequence ID" value="NZ_JAPDDP010000004.1"/>
</dbReference>
<organism evidence="2 3">
    <name type="scientific">Solirubrobacter phytolaccae</name>
    <dbReference type="NCBI Taxonomy" id="1404360"/>
    <lineage>
        <taxon>Bacteria</taxon>
        <taxon>Bacillati</taxon>
        <taxon>Actinomycetota</taxon>
        <taxon>Thermoleophilia</taxon>
        <taxon>Solirubrobacterales</taxon>
        <taxon>Solirubrobacteraceae</taxon>
        <taxon>Solirubrobacter</taxon>
    </lineage>
</organism>
<proteinExistence type="predicted"/>
<dbReference type="AlphaFoldDB" id="A0A9X3SD10"/>
<name>A0A9X3SD10_9ACTN</name>
<evidence type="ECO:0000313" key="2">
    <source>
        <dbReference type="EMBL" id="MDA0179282.1"/>
    </source>
</evidence>
<feature type="chain" id="PRO_5040749196" evidence="1">
    <location>
        <begin position="22"/>
        <end position="140"/>
    </location>
</feature>
<accession>A0A9X3SD10</accession>
<protein>
    <submittedName>
        <fullName evidence="2">Uncharacterized protein</fullName>
    </submittedName>
</protein>
<dbReference type="Proteomes" id="UP001147653">
    <property type="component" value="Unassembled WGS sequence"/>
</dbReference>
<reference evidence="2" key="1">
    <citation type="submission" date="2022-10" db="EMBL/GenBank/DDBJ databases">
        <title>The WGS of Solirubrobacter phytolaccae KCTC 29190.</title>
        <authorList>
            <person name="Jiang Z."/>
        </authorList>
    </citation>
    <scope>NUCLEOTIDE SEQUENCE</scope>
    <source>
        <strain evidence="2">KCTC 29190</strain>
    </source>
</reference>
<dbReference type="EMBL" id="JAPDDP010000004">
    <property type="protein sequence ID" value="MDA0179282.1"/>
    <property type="molecule type" value="Genomic_DNA"/>
</dbReference>
<sequence length="140" mass="15300">MFRLIAAFATFALVVPAAAEAKVLRGKTSQGRSVTVVLQNGVPKRLKIGWSLSCKKNKSTGPTSTRFFRPYDQATADVINDADSSSASLGKGWRVRNSAKLTGTRADATWSGTFSVKRSFYRKGKKFDECRADNVTWSVS</sequence>
<evidence type="ECO:0000256" key="1">
    <source>
        <dbReference type="SAM" id="SignalP"/>
    </source>
</evidence>
<feature type="signal peptide" evidence="1">
    <location>
        <begin position="1"/>
        <end position="21"/>
    </location>
</feature>
<evidence type="ECO:0000313" key="3">
    <source>
        <dbReference type="Proteomes" id="UP001147653"/>
    </source>
</evidence>
<keyword evidence="3" id="KW-1185">Reference proteome</keyword>
<gene>
    <name evidence="2" type="ORF">OJ997_03150</name>
</gene>